<dbReference type="InterPro" id="IPR036388">
    <property type="entry name" value="WH-like_DNA-bd_sf"/>
</dbReference>
<evidence type="ECO:0000256" key="1">
    <source>
        <dbReference type="ARBA" id="ARBA00023015"/>
    </source>
</evidence>
<accession>A0A1G6VEU6</accession>
<dbReference type="AlphaFoldDB" id="A0A1G6VEU6"/>
<dbReference type="SMART" id="SM00345">
    <property type="entry name" value="HTH_GNTR"/>
    <property type="match status" value="1"/>
</dbReference>
<dbReference type="STRING" id="265719.SAMN04488509_10345"/>
<evidence type="ECO:0000256" key="3">
    <source>
        <dbReference type="ARBA" id="ARBA00023163"/>
    </source>
</evidence>
<dbReference type="GO" id="GO:0045892">
    <property type="term" value="P:negative regulation of DNA-templated transcription"/>
    <property type="evidence" value="ECO:0007669"/>
    <property type="project" value="TreeGrafter"/>
</dbReference>
<dbReference type="Pfam" id="PF00392">
    <property type="entry name" value="GntR"/>
    <property type="match status" value="1"/>
</dbReference>
<dbReference type="Gene3D" id="3.40.1410.10">
    <property type="entry name" value="Chorismate lyase-like"/>
    <property type="match status" value="1"/>
</dbReference>
<dbReference type="GO" id="GO:0003677">
    <property type="term" value="F:DNA binding"/>
    <property type="evidence" value="ECO:0007669"/>
    <property type="project" value="UniProtKB-KW"/>
</dbReference>
<dbReference type="Gene3D" id="1.10.10.10">
    <property type="entry name" value="Winged helix-like DNA-binding domain superfamily/Winged helix DNA-binding domain"/>
    <property type="match status" value="1"/>
</dbReference>
<evidence type="ECO:0000256" key="2">
    <source>
        <dbReference type="ARBA" id="ARBA00023125"/>
    </source>
</evidence>
<reference evidence="5 6" key="1">
    <citation type="submission" date="2016-10" db="EMBL/GenBank/DDBJ databases">
        <authorList>
            <person name="de Groot N.N."/>
        </authorList>
    </citation>
    <scope>NUCLEOTIDE SEQUENCE [LARGE SCALE GENOMIC DNA]</scope>
    <source>
        <strain evidence="5 6">DSM 16957</strain>
    </source>
</reference>
<keyword evidence="6" id="KW-1185">Reference proteome</keyword>
<proteinExistence type="predicted"/>
<dbReference type="Pfam" id="PF07702">
    <property type="entry name" value="UTRA"/>
    <property type="match status" value="1"/>
</dbReference>
<sequence>MLRPVSNWSCIRMHRLIAEMLAQTDVAPIGSRPLAYMRLREALRRLIESGRLAPGQALPGERDLAESLELSRVTVRRAISGLVKDGLLVQRQGAGTFIADRIVKAISKLSSFTDDLRARGLRPRSSFLERETGEVTPAEAMALNLSPGARVVRLTRLRYAGDEPLAIERSAIPQEILRDPEMVQDSLYETLDRLAGRPVRALQRLRAIAFTADQARLLHLVPGTPGLYIERRGFLRDGRVVEFSRSYYRGDAYDFVAELHSE</sequence>
<dbReference type="SUPFAM" id="SSF46785">
    <property type="entry name" value="Winged helix' DNA-binding domain"/>
    <property type="match status" value="1"/>
</dbReference>
<dbReference type="PANTHER" id="PTHR44846:SF1">
    <property type="entry name" value="MANNOSYL-D-GLYCERATE TRANSPORT_METABOLISM SYSTEM REPRESSOR MNGR-RELATED"/>
    <property type="match status" value="1"/>
</dbReference>
<dbReference type="InterPro" id="IPR050679">
    <property type="entry name" value="Bact_HTH_transcr_reg"/>
</dbReference>
<feature type="domain" description="HTH gntR-type" evidence="4">
    <location>
        <begin position="33"/>
        <end position="101"/>
    </location>
</feature>
<gene>
    <name evidence="5" type="ORF">SAMN04488509_10345</name>
</gene>
<protein>
    <submittedName>
        <fullName evidence="5">Transcriptional regulator, GntR family</fullName>
    </submittedName>
</protein>
<organism evidence="5 6">
    <name type="scientific">Aquimonas voraii</name>
    <dbReference type="NCBI Taxonomy" id="265719"/>
    <lineage>
        <taxon>Bacteria</taxon>
        <taxon>Pseudomonadati</taxon>
        <taxon>Pseudomonadota</taxon>
        <taxon>Gammaproteobacteria</taxon>
        <taxon>Lysobacterales</taxon>
        <taxon>Lysobacteraceae</taxon>
        <taxon>Aquimonas</taxon>
    </lineage>
</organism>
<dbReference type="GO" id="GO:0003700">
    <property type="term" value="F:DNA-binding transcription factor activity"/>
    <property type="evidence" value="ECO:0007669"/>
    <property type="project" value="InterPro"/>
</dbReference>
<keyword evidence="2" id="KW-0238">DNA-binding</keyword>
<evidence type="ECO:0000259" key="4">
    <source>
        <dbReference type="PROSITE" id="PS50949"/>
    </source>
</evidence>
<dbReference type="PANTHER" id="PTHR44846">
    <property type="entry name" value="MANNOSYL-D-GLYCERATE TRANSPORT/METABOLISM SYSTEM REPRESSOR MNGR-RELATED"/>
    <property type="match status" value="1"/>
</dbReference>
<dbReference type="InterPro" id="IPR000524">
    <property type="entry name" value="Tscrpt_reg_HTH_GntR"/>
</dbReference>
<dbReference type="SMART" id="SM00866">
    <property type="entry name" value="UTRA"/>
    <property type="match status" value="1"/>
</dbReference>
<evidence type="ECO:0000313" key="6">
    <source>
        <dbReference type="Proteomes" id="UP000199603"/>
    </source>
</evidence>
<name>A0A1G6VEU6_9GAMM</name>
<dbReference type="EMBL" id="FNAG01000003">
    <property type="protein sequence ID" value="SDD52089.1"/>
    <property type="molecule type" value="Genomic_DNA"/>
</dbReference>
<dbReference type="InterPro" id="IPR028978">
    <property type="entry name" value="Chorismate_lyase_/UTRA_dom_sf"/>
</dbReference>
<dbReference type="InterPro" id="IPR036390">
    <property type="entry name" value="WH_DNA-bd_sf"/>
</dbReference>
<keyword evidence="1" id="KW-0805">Transcription regulation</keyword>
<dbReference type="PRINTS" id="PR00035">
    <property type="entry name" value="HTHGNTR"/>
</dbReference>
<dbReference type="CDD" id="cd07377">
    <property type="entry name" value="WHTH_GntR"/>
    <property type="match status" value="1"/>
</dbReference>
<dbReference type="InterPro" id="IPR011663">
    <property type="entry name" value="UTRA"/>
</dbReference>
<evidence type="ECO:0000313" key="5">
    <source>
        <dbReference type="EMBL" id="SDD52089.1"/>
    </source>
</evidence>
<keyword evidence="3" id="KW-0804">Transcription</keyword>
<dbReference type="SUPFAM" id="SSF64288">
    <property type="entry name" value="Chorismate lyase-like"/>
    <property type="match status" value="1"/>
</dbReference>
<dbReference type="Proteomes" id="UP000199603">
    <property type="component" value="Unassembled WGS sequence"/>
</dbReference>
<dbReference type="PROSITE" id="PS50949">
    <property type="entry name" value="HTH_GNTR"/>
    <property type="match status" value="1"/>
</dbReference>